<dbReference type="GO" id="GO:0016874">
    <property type="term" value="F:ligase activity"/>
    <property type="evidence" value="ECO:0007669"/>
    <property type="project" value="UniProtKB-KW"/>
</dbReference>
<dbReference type="InterPro" id="IPR044894">
    <property type="entry name" value="TubC_N_sf"/>
</dbReference>
<evidence type="ECO:0000256" key="4">
    <source>
        <dbReference type="ARBA" id="ARBA00022598"/>
    </source>
</evidence>
<reference evidence="7 8" key="1">
    <citation type="submission" date="2013-05" db="EMBL/GenBank/DDBJ databases">
        <title>Genome assembly of Chondromyces apiculatus DSM 436.</title>
        <authorList>
            <person name="Sharma G."/>
            <person name="Khatri I."/>
            <person name="Kaur C."/>
            <person name="Mayilraj S."/>
            <person name="Subramanian S."/>
        </authorList>
    </citation>
    <scope>NUCLEOTIDE SEQUENCE [LARGE SCALE GENOMIC DNA]</scope>
    <source>
        <strain evidence="7 8">DSM 436</strain>
    </source>
</reference>
<dbReference type="GO" id="GO:0005737">
    <property type="term" value="C:cytoplasm"/>
    <property type="evidence" value="ECO:0007669"/>
    <property type="project" value="TreeGrafter"/>
</dbReference>
<keyword evidence="2" id="KW-0596">Phosphopantetheine</keyword>
<dbReference type="Gene3D" id="1.10.10.1830">
    <property type="entry name" value="Non-ribosomal peptide synthase, adenylation domain"/>
    <property type="match status" value="1"/>
</dbReference>
<sequence>MSISQLLSDLARQGIKLLADGDQLQIRAPRGTLSADLRGRIVENKSAILSLLQRDPLEGNLEAQASAVTVPADRHLPFPLTDIQKAYWMGRTGAFAVPTGIHLYQEYDCVDLDIERLDRAFRSVVNRHGMLRARTLPEMHQVVEPELDSAIEVVDMRALSTSDIEARLASMRGAMSHRIYDTERLPLHHIVAARVDDRRVRLLVSIDLINVDAGSLAILFKDWMSYYTAPGTPLPPLELSYRDYVLALEARKNLDPYRRSLEYWKRRAAELPPAPALPMAADPATVGKVGFEHHEVSLSAASWDRLKERAREAQLTPTVVLLAAYAEVLGWWSAVPRFTMNVTFFNRLPLHPEVNHIIGDFTSMLLMDIDTSSGQTFEQRAQGIQQQLWEAMEHREVSGIEVQREVARIWRQHQGALFPVVFTSMLNKRVEGMDALNGLGECVYSITQTPQLLLDHQVSERDGAITLVWDIVSGVYPEGFIRDMFQAYTEILGRLADEDAPWRQASIDILPAAQRARREAVNATGADFPEELIHELFAQQAAAAPDRVAVITSEKILTYGELDRLSNQLAHELRAMGVGPDDRVPILMEKGWEQIVAVFGVLKAGGAYVPLDAAGSEERLKRIVQDSEARVALTQAEHAPSLSWLEGVRLLVVDGRAALAGEDRPLSSVQGPRNLAYVLYTSGSTGQPKGVMIEHRSVTHRMMEVATRWNLRPEDRALAVTALHHDLSVFDMVCVLGVVGGAIVLPDADKTRDPAHWIALMREHKVTLWNSVPAFLQMLVEHAEHRLAQDDAVPTSLRWVILSGDFIPVDLPDRLRALLGGVEVVGAGGPTETTVWDICYPIGKVDPTWKSIPYGKPMRGASYHVLNERLRECPDWVPGELYIGGVGLARGYLRDEEKTRERFITHPSTGERLYRSGDKGRWLPDGNIEILGRADLQIKIRGYRIEPAEVEEALKKDPGVRDAVVVAVGDSAASKRLVAYVVRERGEARTEPPVHADKPVQEPGTLSDAEKGQFILGRPGLRHDVGDKPLVNLGAPEQGDASLESYARRRSIRTFLEAPILLADLGRFLSCLSLVEPEGAVLPKYLYPSAGGLYAVQTYLHVKPGRVEGLEGGYYYHDPRGNQLRRLSDEGLDAQVHAPSNVDMFAEAAFVVLFVGKLDALKPVFGSLARDLCLLEAGYMGQLLMDRAPSCTLGLCPVSAIDFERVRPALGADPSCVLVHGILGGRVDPDQYAVSALGQESSPKRALRARGEDLSELLKRTLRTRLPEYMIPSVFIEIEALPLTSNGKVDRKALLDLKQAPAEPQGERILPRNALEESLAAIVKEVLGIAEIGIDQHLFDMGATSVHVITIAGRLRKLTGRDVPVTEVFRSPNIGALAAALSGPQGEAVSLRRAQDRVEARRKARMRR</sequence>
<dbReference type="FunFam" id="3.40.50.12780:FF:000012">
    <property type="entry name" value="Non-ribosomal peptide synthetase"/>
    <property type="match status" value="1"/>
</dbReference>
<evidence type="ECO:0000313" key="7">
    <source>
        <dbReference type="EMBL" id="EYF04310.1"/>
    </source>
</evidence>
<accession>A0A017T686</accession>
<evidence type="ECO:0000256" key="2">
    <source>
        <dbReference type="ARBA" id="ARBA00022450"/>
    </source>
</evidence>
<gene>
    <name evidence="7" type="ORF">CAP_4655</name>
</gene>
<dbReference type="FunFam" id="3.30.559.10:FF:000023">
    <property type="entry name" value="Non-ribosomal peptide synthetase"/>
    <property type="match status" value="1"/>
</dbReference>
<dbReference type="Gene3D" id="3.40.109.10">
    <property type="entry name" value="NADH Oxidase"/>
    <property type="match status" value="1"/>
</dbReference>
<dbReference type="SMART" id="SM00823">
    <property type="entry name" value="PKS_PP"/>
    <property type="match status" value="1"/>
</dbReference>
<evidence type="ECO:0000256" key="1">
    <source>
        <dbReference type="ARBA" id="ARBA00001957"/>
    </source>
</evidence>
<dbReference type="OrthoDB" id="9757540at2"/>
<evidence type="ECO:0000313" key="8">
    <source>
        <dbReference type="Proteomes" id="UP000019678"/>
    </source>
</evidence>
<dbReference type="Gene3D" id="3.30.300.30">
    <property type="match status" value="2"/>
</dbReference>
<dbReference type="GO" id="GO:0016491">
    <property type="term" value="F:oxidoreductase activity"/>
    <property type="evidence" value="ECO:0007669"/>
    <property type="project" value="InterPro"/>
</dbReference>
<dbReference type="PROSITE" id="PS50075">
    <property type="entry name" value="CARRIER"/>
    <property type="match status" value="1"/>
</dbReference>
<dbReference type="Gene3D" id="3.30.559.30">
    <property type="entry name" value="Nonribosomal peptide synthetase, condensation domain"/>
    <property type="match status" value="1"/>
</dbReference>
<keyword evidence="3" id="KW-0597">Phosphoprotein</keyword>
<dbReference type="eggNOG" id="COG1020">
    <property type="taxonomic scope" value="Bacteria"/>
</dbReference>
<dbReference type="InterPro" id="IPR023213">
    <property type="entry name" value="CAT-like_dom_sf"/>
</dbReference>
<dbReference type="PANTHER" id="PTHR45527:SF10">
    <property type="entry name" value="PYOCHELIN SYNTHASE PCHF"/>
    <property type="match status" value="1"/>
</dbReference>
<dbReference type="CDD" id="cd02142">
    <property type="entry name" value="McbC_SagB-like_oxidoreductase"/>
    <property type="match status" value="1"/>
</dbReference>
<feature type="region of interest" description="Disordered" evidence="5">
    <location>
        <begin position="988"/>
        <end position="1007"/>
    </location>
</feature>
<dbReference type="InterPro" id="IPR057737">
    <property type="entry name" value="Condensation_MtbB-like"/>
</dbReference>
<dbReference type="Gene3D" id="3.30.559.10">
    <property type="entry name" value="Chloramphenicol acetyltransferase-like domain"/>
    <property type="match status" value="1"/>
</dbReference>
<protein>
    <submittedName>
        <fullName evidence="7">Long-chain-fatty-acid--CoA ligase</fullName>
    </submittedName>
</protein>
<dbReference type="FunFam" id="3.30.559.30:FF:000006">
    <property type="entry name" value="Yersiniabactin polyketide/non-ribosomal peptide synthetase"/>
    <property type="match status" value="1"/>
</dbReference>
<dbReference type="FunFam" id="3.40.50.980:FF:000001">
    <property type="entry name" value="Non-ribosomal peptide synthetase"/>
    <property type="match status" value="1"/>
</dbReference>
<dbReference type="Gene3D" id="2.30.38.10">
    <property type="entry name" value="Luciferase, Domain 3"/>
    <property type="match status" value="1"/>
</dbReference>
<dbReference type="Gene3D" id="1.10.1200.10">
    <property type="entry name" value="ACP-like"/>
    <property type="match status" value="1"/>
</dbReference>
<name>A0A017T686_9BACT</name>
<dbReference type="InterPro" id="IPR000873">
    <property type="entry name" value="AMP-dep_synth/lig_dom"/>
</dbReference>
<dbReference type="SUPFAM" id="SSF56801">
    <property type="entry name" value="Acetyl-CoA synthetase-like"/>
    <property type="match status" value="1"/>
</dbReference>
<dbReference type="GO" id="GO:0031177">
    <property type="term" value="F:phosphopantetheine binding"/>
    <property type="evidence" value="ECO:0007669"/>
    <property type="project" value="InterPro"/>
</dbReference>
<dbReference type="SUPFAM" id="SSF47336">
    <property type="entry name" value="ACP-like"/>
    <property type="match status" value="1"/>
</dbReference>
<dbReference type="InterPro" id="IPR045851">
    <property type="entry name" value="AMP-bd_C_sf"/>
</dbReference>
<dbReference type="Pfam" id="PF00501">
    <property type="entry name" value="AMP-binding"/>
    <property type="match status" value="1"/>
</dbReference>
<dbReference type="CDD" id="cd19535">
    <property type="entry name" value="Cyc_NRPS"/>
    <property type="match status" value="1"/>
</dbReference>
<dbReference type="Pfam" id="PF00881">
    <property type="entry name" value="Nitroreductase"/>
    <property type="match status" value="1"/>
</dbReference>
<evidence type="ECO:0000256" key="3">
    <source>
        <dbReference type="ARBA" id="ARBA00022553"/>
    </source>
</evidence>
<comment type="caution">
    <text evidence="7">The sequence shown here is derived from an EMBL/GenBank/DDBJ whole genome shotgun (WGS) entry which is preliminary data.</text>
</comment>
<dbReference type="Pfam" id="PF18563">
    <property type="entry name" value="TubC_N"/>
    <property type="match status" value="1"/>
</dbReference>
<feature type="domain" description="Carrier" evidence="6">
    <location>
        <begin position="1310"/>
        <end position="1385"/>
    </location>
</feature>
<proteinExistence type="predicted"/>
<dbReference type="NCBIfam" id="TIGR01733">
    <property type="entry name" value="AA-adenyl-dom"/>
    <property type="match status" value="1"/>
</dbReference>
<evidence type="ECO:0000256" key="5">
    <source>
        <dbReference type="SAM" id="MobiDB-lite"/>
    </source>
</evidence>
<dbReference type="InterPro" id="IPR041464">
    <property type="entry name" value="TubC_N"/>
</dbReference>
<dbReference type="SUPFAM" id="SSF52777">
    <property type="entry name" value="CoA-dependent acyltransferases"/>
    <property type="match status" value="2"/>
</dbReference>
<dbReference type="SUPFAM" id="SSF55469">
    <property type="entry name" value="FMN-dependent nitroreductase-like"/>
    <property type="match status" value="1"/>
</dbReference>
<dbReference type="InterPro" id="IPR020845">
    <property type="entry name" value="AMP-binding_CS"/>
</dbReference>
<dbReference type="EMBL" id="ASRX01000036">
    <property type="protein sequence ID" value="EYF04310.1"/>
    <property type="molecule type" value="Genomic_DNA"/>
</dbReference>
<dbReference type="InterPro" id="IPR000415">
    <property type="entry name" value="Nitroreductase-like"/>
</dbReference>
<dbReference type="GO" id="GO:0043041">
    <property type="term" value="P:amino acid activation for nonribosomal peptide biosynthetic process"/>
    <property type="evidence" value="ECO:0007669"/>
    <property type="project" value="TreeGrafter"/>
</dbReference>
<dbReference type="Proteomes" id="UP000019678">
    <property type="component" value="Unassembled WGS sequence"/>
</dbReference>
<organism evidence="7 8">
    <name type="scientific">Chondromyces apiculatus DSM 436</name>
    <dbReference type="NCBI Taxonomy" id="1192034"/>
    <lineage>
        <taxon>Bacteria</taxon>
        <taxon>Pseudomonadati</taxon>
        <taxon>Myxococcota</taxon>
        <taxon>Polyangia</taxon>
        <taxon>Polyangiales</taxon>
        <taxon>Polyangiaceae</taxon>
        <taxon>Chondromyces</taxon>
    </lineage>
</organism>
<keyword evidence="4 7" id="KW-0436">Ligase</keyword>
<dbReference type="RefSeq" id="WP_044244473.1">
    <property type="nucleotide sequence ID" value="NZ_ASRX01000036.1"/>
</dbReference>
<dbReference type="InterPro" id="IPR029479">
    <property type="entry name" value="Nitroreductase"/>
</dbReference>
<comment type="cofactor">
    <cofactor evidence="1">
        <name>pantetheine 4'-phosphate</name>
        <dbReference type="ChEBI" id="CHEBI:47942"/>
    </cofactor>
</comment>
<dbReference type="Gene3D" id="3.40.50.980">
    <property type="match status" value="2"/>
</dbReference>
<dbReference type="STRING" id="1192034.CAP_4655"/>
<dbReference type="InterPro" id="IPR020806">
    <property type="entry name" value="PKS_PP-bd"/>
</dbReference>
<feature type="compositionally biased region" description="Basic and acidic residues" evidence="5">
    <location>
        <begin position="988"/>
        <end position="1000"/>
    </location>
</feature>
<dbReference type="Pfam" id="PF00550">
    <property type="entry name" value="PP-binding"/>
    <property type="match status" value="1"/>
</dbReference>
<dbReference type="Pfam" id="PF00668">
    <property type="entry name" value="Condensation"/>
    <property type="match status" value="1"/>
</dbReference>
<dbReference type="InterPro" id="IPR001242">
    <property type="entry name" value="Condensation_dom"/>
</dbReference>
<dbReference type="GO" id="GO:0044550">
    <property type="term" value="P:secondary metabolite biosynthetic process"/>
    <property type="evidence" value="ECO:0007669"/>
    <property type="project" value="TreeGrafter"/>
</dbReference>
<dbReference type="InterPro" id="IPR010071">
    <property type="entry name" value="AA_adenyl_dom"/>
</dbReference>
<dbReference type="InterPro" id="IPR009081">
    <property type="entry name" value="PP-bd_ACP"/>
</dbReference>
<dbReference type="PROSITE" id="PS00455">
    <property type="entry name" value="AMP_BINDING"/>
    <property type="match status" value="1"/>
</dbReference>
<dbReference type="InterPro" id="IPR036736">
    <property type="entry name" value="ACP-like_sf"/>
</dbReference>
<dbReference type="PANTHER" id="PTHR45527">
    <property type="entry name" value="NONRIBOSOMAL PEPTIDE SYNTHETASE"/>
    <property type="match status" value="1"/>
</dbReference>
<keyword evidence="8" id="KW-1185">Reference proteome</keyword>
<evidence type="ECO:0000259" key="6">
    <source>
        <dbReference type="PROSITE" id="PS50075"/>
    </source>
</evidence>